<organism evidence="4 5">
    <name type="scientific">Endocarpon pusillum</name>
    <dbReference type="NCBI Taxonomy" id="364733"/>
    <lineage>
        <taxon>Eukaryota</taxon>
        <taxon>Fungi</taxon>
        <taxon>Dikarya</taxon>
        <taxon>Ascomycota</taxon>
        <taxon>Pezizomycotina</taxon>
        <taxon>Eurotiomycetes</taxon>
        <taxon>Chaetothyriomycetidae</taxon>
        <taxon>Verrucariales</taxon>
        <taxon>Verrucariaceae</taxon>
        <taxon>Endocarpon</taxon>
    </lineage>
</organism>
<dbReference type="GO" id="GO:0005737">
    <property type="term" value="C:cytoplasm"/>
    <property type="evidence" value="ECO:0007669"/>
    <property type="project" value="TreeGrafter"/>
</dbReference>
<protein>
    <recommendedName>
        <fullName evidence="3">Phospholipase/carboxylesterase/thioesterase domain-containing protein</fullName>
    </recommendedName>
</protein>
<dbReference type="Pfam" id="PF02230">
    <property type="entry name" value="Abhydrolase_2"/>
    <property type="match status" value="2"/>
</dbReference>
<accession>A0A8H7E2F6</accession>
<sequence>MASQSPSDRPKKPASSHCPGVLVKGPVSGVHRQSFIILHGRGSNALTFGPVLLETPIPGYGNLASAFPNAKFIFPTASKRRAGIYKRSLINQWFDNWSLATPESYEELQNDGLRETSKYIHGLVKAEVEKVGASNVVLGGLSQGCAASLVSLLLWEGETLAAGVGMCGWLPYRKKMEAVLRNQDLGASSADEDEDDDIFQRAGDDQNEQGEDAKGDKEQESNELTSPMIKAVGFLRDEIEFPRTTDAAAPADLKLQNIPIFLGHGVLDEKVSIDLGRSAAGFLEAMEVDVQWKEYASLGHWYSEDMLRDMVLFLEAHTDRKVDG</sequence>
<dbReference type="Gene3D" id="3.40.50.1820">
    <property type="entry name" value="alpha/beta hydrolase"/>
    <property type="match status" value="1"/>
</dbReference>
<feature type="region of interest" description="Disordered" evidence="2">
    <location>
        <begin position="1"/>
        <end position="20"/>
    </location>
</feature>
<feature type="region of interest" description="Disordered" evidence="2">
    <location>
        <begin position="202"/>
        <end position="223"/>
    </location>
</feature>
<feature type="domain" description="Phospholipase/carboxylesterase/thioesterase" evidence="3">
    <location>
        <begin position="254"/>
        <end position="317"/>
    </location>
</feature>
<dbReference type="GO" id="GO:0052689">
    <property type="term" value="F:carboxylic ester hydrolase activity"/>
    <property type="evidence" value="ECO:0007669"/>
    <property type="project" value="TreeGrafter"/>
</dbReference>
<keyword evidence="5" id="KW-1185">Reference proteome</keyword>
<gene>
    <name evidence="4" type="ORF">GJ744_009641</name>
</gene>
<dbReference type="PANTHER" id="PTHR10655:SF64">
    <property type="entry name" value="PHOSPHOLIPASE_CARBOXYLESTERASE_THIOESTERASE DOMAIN-CONTAINING PROTEIN"/>
    <property type="match status" value="1"/>
</dbReference>
<dbReference type="AlphaFoldDB" id="A0A8H7E2F6"/>
<dbReference type="Proteomes" id="UP000606974">
    <property type="component" value="Unassembled WGS sequence"/>
</dbReference>
<reference evidence="4" key="1">
    <citation type="submission" date="2020-02" db="EMBL/GenBank/DDBJ databases">
        <authorList>
            <person name="Palmer J.M."/>
        </authorList>
    </citation>
    <scope>NUCLEOTIDE SEQUENCE</scope>
    <source>
        <strain evidence="4">EPUS1.4</strain>
        <tissue evidence="4">Thallus</tissue>
    </source>
</reference>
<dbReference type="SUPFAM" id="SSF53474">
    <property type="entry name" value="alpha/beta-Hydrolases"/>
    <property type="match status" value="1"/>
</dbReference>
<dbReference type="InterPro" id="IPR029058">
    <property type="entry name" value="AB_hydrolase_fold"/>
</dbReference>
<proteinExistence type="inferred from homology"/>
<comment type="similarity">
    <text evidence="1">Belongs to the AB hydrolase superfamily. AB hydrolase 2 family.</text>
</comment>
<comment type="caution">
    <text evidence="4">The sequence shown here is derived from an EMBL/GenBank/DDBJ whole genome shotgun (WGS) entry which is preliminary data.</text>
</comment>
<dbReference type="GO" id="GO:0008474">
    <property type="term" value="F:palmitoyl-(protein) hydrolase activity"/>
    <property type="evidence" value="ECO:0007669"/>
    <property type="project" value="TreeGrafter"/>
</dbReference>
<name>A0A8H7E2F6_9EURO</name>
<evidence type="ECO:0000256" key="1">
    <source>
        <dbReference type="ARBA" id="ARBA00006499"/>
    </source>
</evidence>
<evidence type="ECO:0000256" key="2">
    <source>
        <dbReference type="SAM" id="MobiDB-lite"/>
    </source>
</evidence>
<dbReference type="PANTHER" id="PTHR10655">
    <property type="entry name" value="LYSOPHOSPHOLIPASE-RELATED"/>
    <property type="match status" value="1"/>
</dbReference>
<feature type="domain" description="Phospholipase/carboxylesterase/thioesterase" evidence="3">
    <location>
        <begin position="31"/>
        <end position="178"/>
    </location>
</feature>
<dbReference type="InterPro" id="IPR050565">
    <property type="entry name" value="LYPA1-2/EST-like"/>
</dbReference>
<evidence type="ECO:0000259" key="3">
    <source>
        <dbReference type="Pfam" id="PF02230"/>
    </source>
</evidence>
<evidence type="ECO:0000313" key="5">
    <source>
        <dbReference type="Proteomes" id="UP000606974"/>
    </source>
</evidence>
<evidence type="ECO:0000313" key="4">
    <source>
        <dbReference type="EMBL" id="KAF7508059.1"/>
    </source>
</evidence>
<dbReference type="EMBL" id="JAACFV010000059">
    <property type="protein sequence ID" value="KAF7508059.1"/>
    <property type="molecule type" value="Genomic_DNA"/>
</dbReference>
<dbReference type="OrthoDB" id="2418081at2759"/>
<feature type="compositionally biased region" description="Basic and acidic residues" evidence="2">
    <location>
        <begin position="211"/>
        <end position="220"/>
    </location>
</feature>
<dbReference type="InterPro" id="IPR003140">
    <property type="entry name" value="PLipase/COase/thioEstase"/>
</dbReference>